<keyword evidence="3" id="KW-1185">Reference proteome</keyword>
<dbReference type="EMBL" id="CATNWA010016829">
    <property type="protein sequence ID" value="CAI9595750.1"/>
    <property type="molecule type" value="Genomic_DNA"/>
</dbReference>
<feature type="non-terminal residue" evidence="2">
    <location>
        <position position="1"/>
    </location>
</feature>
<feature type="region of interest" description="Disordered" evidence="1">
    <location>
        <begin position="83"/>
        <end position="127"/>
    </location>
</feature>
<comment type="caution">
    <text evidence="2">The sequence shown here is derived from an EMBL/GenBank/DDBJ whole genome shotgun (WGS) entry which is preliminary data.</text>
</comment>
<gene>
    <name evidence="2" type="ORF">SPARVUS_LOCUS11930733</name>
</gene>
<accession>A0ABN9FFE1</accession>
<evidence type="ECO:0000256" key="1">
    <source>
        <dbReference type="SAM" id="MobiDB-lite"/>
    </source>
</evidence>
<evidence type="ECO:0000313" key="2">
    <source>
        <dbReference type="EMBL" id="CAI9595750.1"/>
    </source>
</evidence>
<dbReference type="Proteomes" id="UP001162483">
    <property type="component" value="Unassembled WGS sequence"/>
</dbReference>
<feature type="non-terminal residue" evidence="2">
    <location>
        <position position="127"/>
    </location>
</feature>
<evidence type="ECO:0000313" key="3">
    <source>
        <dbReference type="Proteomes" id="UP001162483"/>
    </source>
</evidence>
<name>A0ABN9FFE1_9NEOB</name>
<reference evidence="2" key="1">
    <citation type="submission" date="2023-05" db="EMBL/GenBank/DDBJ databases">
        <authorList>
            <person name="Stuckert A."/>
        </authorList>
    </citation>
    <scope>NUCLEOTIDE SEQUENCE</scope>
</reference>
<protein>
    <submittedName>
        <fullName evidence="2">Uncharacterized protein</fullName>
    </submittedName>
</protein>
<sequence length="127" mass="13694">ICHPGFSTRQVEGLQGKCLKRRKVAFHVPPLFVRSILGAGAWRFRSDLGGMKSPILGPGVGIGKETDCTGVCRPLDRVRTRVLGSTLADRSQEGSTPAVRRAPPRQTGVRRAPPRRGGSQKQQGAAR</sequence>
<organism evidence="2 3">
    <name type="scientific">Staurois parvus</name>
    <dbReference type="NCBI Taxonomy" id="386267"/>
    <lineage>
        <taxon>Eukaryota</taxon>
        <taxon>Metazoa</taxon>
        <taxon>Chordata</taxon>
        <taxon>Craniata</taxon>
        <taxon>Vertebrata</taxon>
        <taxon>Euteleostomi</taxon>
        <taxon>Amphibia</taxon>
        <taxon>Batrachia</taxon>
        <taxon>Anura</taxon>
        <taxon>Neobatrachia</taxon>
        <taxon>Ranoidea</taxon>
        <taxon>Ranidae</taxon>
        <taxon>Staurois</taxon>
    </lineage>
</organism>
<proteinExistence type="predicted"/>